<dbReference type="AlphaFoldDB" id="A2ERI0"/>
<evidence type="ECO:0000313" key="2">
    <source>
        <dbReference type="Proteomes" id="UP000001542"/>
    </source>
</evidence>
<dbReference type="Proteomes" id="UP000001542">
    <property type="component" value="Unassembled WGS sequence"/>
</dbReference>
<dbReference type="VEuPathDB" id="TrichDB:TVAGG3_0284700"/>
<gene>
    <name evidence="1" type="ORF">TVAG_059050</name>
</gene>
<reference evidence="1" key="1">
    <citation type="submission" date="2006-10" db="EMBL/GenBank/DDBJ databases">
        <authorList>
            <person name="Amadeo P."/>
            <person name="Zhao Q."/>
            <person name="Wortman J."/>
            <person name="Fraser-Liggett C."/>
            <person name="Carlton J."/>
        </authorList>
    </citation>
    <scope>NUCLEOTIDE SEQUENCE</scope>
    <source>
        <strain evidence="1">G3</strain>
    </source>
</reference>
<accession>A2ERI0</accession>
<dbReference type="SMR" id="A2ERI0"/>
<sequence length="604" mass="69086">MSGLPGPEPPQKPLGAQFNPQILQVMRYISSINLNPDKKELLLRQMLGNQQTAVPTPVQMPGAPLVQIQNPIIPPKPNKISNPQIQKDIPKTSPITSEPTLNINSNDSADDAVCSLINFNSFQKQKNKVLYELSGVGYIDKSKLRRNSSFEQGHFVYEQEDFDQSTYFSYFFDDEPTHRVDKSKLKTMDPSIRTMQNWKSGCKSYLIDPDPRPFKSPRNDFTDYVCNTNYKSACLGDEGQTAYPPRDNAPIEAQAPQLEMNVMTDELTIDHLKLLAAMNDAAKKYIRGQLPNEVIENLAETRNEYKRNLHQAMGDTSFVYRPLISPQTTSFDQLDFPSISLHDFAYYSYLTYILELNGPILPKNQLSISIGLAKLIPLIREAVKRQDLEFHLVCPNSCLAFLYYVSQLFTTLSNLEDYPRVIPLHASFDVFKRFCHDSHMIITTRELKMFLEWIELGGSISHPIYQARNASLGMIIHKEEYFQIATEWLSQKLSEEVLIQRALSISQGKSLFGVNFMVDEVDNVLIIVTPINQWQRRQPPKIIPSFFPFSDNYWPEGDPGEPNPSRALIHESSNLEFKLTDGKEMLKFKPGTSWFMFNLAQQMN</sequence>
<name>A2ERI0_TRIV3</name>
<dbReference type="InParanoid" id="A2ERI0"/>
<evidence type="ECO:0000313" key="1">
    <source>
        <dbReference type="EMBL" id="EAY04707.1"/>
    </source>
</evidence>
<organism evidence="1 2">
    <name type="scientific">Trichomonas vaginalis (strain ATCC PRA-98 / G3)</name>
    <dbReference type="NCBI Taxonomy" id="412133"/>
    <lineage>
        <taxon>Eukaryota</taxon>
        <taxon>Metamonada</taxon>
        <taxon>Parabasalia</taxon>
        <taxon>Trichomonadida</taxon>
        <taxon>Trichomonadidae</taxon>
        <taxon>Trichomonas</taxon>
    </lineage>
</organism>
<reference evidence="1" key="2">
    <citation type="journal article" date="2007" name="Science">
        <title>Draft genome sequence of the sexually transmitted pathogen Trichomonas vaginalis.</title>
        <authorList>
            <person name="Carlton J.M."/>
            <person name="Hirt R.P."/>
            <person name="Silva J.C."/>
            <person name="Delcher A.L."/>
            <person name="Schatz M."/>
            <person name="Zhao Q."/>
            <person name="Wortman J.R."/>
            <person name="Bidwell S.L."/>
            <person name="Alsmark U.C.M."/>
            <person name="Besteiro S."/>
            <person name="Sicheritz-Ponten T."/>
            <person name="Noel C.J."/>
            <person name="Dacks J.B."/>
            <person name="Foster P.G."/>
            <person name="Simillion C."/>
            <person name="Van de Peer Y."/>
            <person name="Miranda-Saavedra D."/>
            <person name="Barton G.J."/>
            <person name="Westrop G.D."/>
            <person name="Mueller S."/>
            <person name="Dessi D."/>
            <person name="Fiori P.L."/>
            <person name="Ren Q."/>
            <person name="Paulsen I."/>
            <person name="Zhang H."/>
            <person name="Bastida-Corcuera F.D."/>
            <person name="Simoes-Barbosa A."/>
            <person name="Brown M.T."/>
            <person name="Hayes R.D."/>
            <person name="Mukherjee M."/>
            <person name="Okumura C.Y."/>
            <person name="Schneider R."/>
            <person name="Smith A.J."/>
            <person name="Vanacova S."/>
            <person name="Villalvazo M."/>
            <person name="Haas B.J."/>
            <person name="Pertea M."/>
            <person name="Feldblyum T.V."/>
            <person name="Utterback T.R."/>
            <person name="Shu C.L."/>
            <person name="Osoegawa K."/>
            <person name="de Jong P.J."/>
            <person name="Hrdy I."/>
            <person name="Horvathova L."/>
            <person name="Zubacova Z."/>
            <person name="Dolezal P."/>
            <person name="Malik S.B."/>
            <person name="Logsdon J.M. Jr."/>
            <person name="Henze K."/>
            <person name="Gupta A."/>
            <person name="Wang C.C."/>
            <person name="Dunne R.L."/>
            <person name="Upcroft J.A."/>
            <person name="Upcroft P."/>
            <person name="White O."/>
            <person name="Salzberg S.L."/>
            <person name="Tang P."/>
            <person name="Chiu C.-H."/>
            <person name="Lee Y.-S."/>
            <person name="Embley T.M."/>
            <person name="Coombs G.H."/>
            <person name="Mottram J.C."/>
            <person name="Tachezy J."/>
            <person name="Fraser-Liggett C.M."/>
            <person name="Johnson P.J."/>
        </authorList>
    </citation>
    <scope>NUCLEOTIDE SEQUENCE [LARGE SCALE GENOMIC DNA]</scope>
    <source>
        <strain evidence="1">G3</strain>
    </source>
</reference>
<proteinExistence type="predicted"/>
<protein>
    <submittedName>
        <fullName evidence="1">Uncharacterized protein</fullName>
    </submittedName>
</protein>
<dbReference type="KEGG" id="tva:4762571"/>
<dbReference type="RefSeq" id="XP_001316930.1">
    <property type="nucleotide sequence ID" value="XM_001316895.1"/>
</dbReference>
<dbReference type="VEuPathDB" id="TrichDB:TVAG_059050"/>
<keyword evidence="2" id="KW-1185">Reference proteome</keyword>
<dbReference type="EMBL" id="DS113467">
    <property type="protein sequence ID" value="EAY04707.1"/>
    <property type="molecule type" value="Genomic_DNA"/>
</dbReference>